<gene>
    <name evidence="1" type="ORF">WBA_LOCUS9961</name>
</gene>
<protein>
    <submittedName>
        <fullName evidence="1">Uncharacterized protein</fullName>
    </submittedName>
</protein>
<proteinExistence type="predicted"/>
<dbReference type="AlphaFoldDB" id="A0A3P7E5Y3"/>
<evidence type="ECO:0000313" key="2">
    <source>
        <dbReference type="Proteomes" id="UP000270924"/>
    </source>
</evidence>
<evidence type="ECO:0000313" key="1">
    <source>
        <dbReference type="EMBL" id="VDM18030.1"/>
    </source>
</evidence>
<dbReference type="EMBL" id="UYWW01010699">
    <property type="protein sequence ID" value="VDM18030.1"/>
    <property type="molecule type" value="Genomic_DNA"/>
</dbReference>
<sequence length="64" mass="7219">MDEKANNMGWTSRNKEKFDWMMLAGLIRVGLFVLHEITPRSIPVLASYLSIQSQIGPLTVIDVS</sequence>
<organism evidence="1 2">
    <name type="scientific">Wuchereria bancrofti</name>
    <dbReference type="NCBI Taxonomy" id="6293"/>
    <lineage>
        <taxon>Eukaryota</taxon>
        <taxon>Metazoa</taxon>
        <taxon>Ecdysozoa</taxon>
        <taxon>Nematoda</taxon>
        <taxon>Chromadorea</taxon>
        <taxon>Rhabditida</taxon>
        <taxon>Spirurina</taxon>
        <taxon>Spiruromorpha</taxon>
        <taxon>Filarioidea</taxon>
        <taxon>Onchocercidae</taxon>
        <taxon>Wuchereria</taxon>
    </lineage>
</organism>
<keyword evidence="2" id="KW-1185">Reference proteome</keyword>
<reference evidence="1 2" key="1">
    <citation type="submission" date="2018-11" db="EMBL/GenBank/DDBJ databases">
        <authorList>
            <consortium name="Pathogen Informatics"/>
        </authorList>
    </citation>
    <scope>NUCLEOTIDE SEQUENCE [LARGE SCALE GENOMIC DNA]</scope>
</reference>
<name>A0A3P7E5Y3_WUCBA</name>
<dbReference type="InParanoid" id="A0A3P7E5Y3"/>
<dbReference type="Proteomes" id="UP000270924">
    <property type="component" value="Unassembled WGS sequence"/>
</dbReference>
<accession>A0A3P7E5Y3</accession>